<organism evidence="3 4">
    <name type="scientific">Solimonas terrae</name>
    <dbReference type="NCBI Taxonomy" id="1396819"/>
    <lineage>
        <taxon>Bacteria</taxon>
        <taxon>Pseudomonadati</taxon>
        <taxon>Pseudomonadota</taxon>
        <taxon>Gammaproteobacteria</taxon>
        <taxon>Nevskiales</taxon>
        <taxon>Nevskiaceae</taxon>
        <taxon>Solimonas</taxon>
    </lineage>
</organism>
<gene>
    <name evidence="3" type="ORF">G7Y85_01500</name>
</gene>
<name>A0A6M2BKU2_9GAMM</name>
<keyword evidence="4" id="KW-1185">Reference proteome</keyword>
<dbReference type="RefSeq" id="WP_166250840.1">
    <property type="nucleotide sequence ID" value="NZ_JAAMOW010000001.1"/>
</dbReference>
<dbReference type="EMBL" id="JAAMOW010000001">
    <property type="protein sequence ID" value="NGY03432.1"/>
    <property type="molecule type" value="Genomic_DNA"/>
</dbReference>
<dbReference type="Proteomes" id="UP000472676">
    <property type="component" value="Unassembled WGS sequence"/>
</dbReference>
<feature type="region of interest" description="Disordered" evidence="1">
    <location>
        <begin position="26"/>
        <end position="54"/>
    </location>
</feature>
<proteinExistence type="predicted"/>
<evidence type="ECO:0008006" key="5">
    <source>
        <dbReference type="Google" id="ProtNLM"/>
    </source>
</evidence>
<evidence type="ECO:0000313" key="4">
    <source>
        <dbReference type="Proteomes" id="UP000472676"/>
    </source>
</evidence>
<evidence type="ECO:0000313" key="3">
    <source>
        <dbReference type="EMBL" id="NGY03432.1"/>
    </source>
</evidence>
<reference evidence="3 4" key="1">
    <citation type="journal article" date="2014" name="Int. J. Syst. Evol. Microbiol.">
        <title>Solimonas terrae sp. nov., isolated from soil.</title>
        <authorList>
            <person name="Kim S.J."/>
            <person name="Moon J.Y."/>
            <person name="Weon H.Y."/>
            <person name="Ahn J.H."/>
            <person name="Chen W.M."/>
            <person name="Kwon S.W."/>
        </authorList>
    </citation>
    <scope>NUCLEOTIDE SEQUENCE [LARGE SCALE GENOMIC DNA]</scope>
    <source>
        <strain evidence="3 4">KIS83-12</strain>
    </source>
</reference>
<feature type="chain" id="PRO_5027119268" description="PepSY domain-containing protein" evidence="2">
    <location>
        <begin position="23"/>
        <end position="103"/>
    </location>
</feature>
<dbReference type="AlphaFoldDB" id="A0A6M2BKU2"/>
<keyword evidence="2" id="KW-0732">Signal</keyword>
<comment type="caution">
    <text evidence="3">The sequence shown here is derived from an EMBL/GenBank/DDBJ whole genome shotgun (WGS) entry which is preliminary data.</text>
</comment>
<feature type="signal peptide" evidence="2">
    <location>
        <begin position="1"/>
        <end position="22"/>
    </location>
</feature>
<sequence>MRISFFIVVGLAGVVLLQPASAALARPAKHDGDRGTVLRAPVQPPPAPAPAQDLRATTFTPDSAAREIQRMHGGRVLAVQPDGAGYRVKMLKDGEVRIYQVDP</sequence>
<evidence type="ECO:0000256" key="2">
    <source>
        <dbReference type="SAM" id="SignalP"/>
    </source>
</evidence>
<protein>
    <recommendedName>
        <fullName evidence="5">PepSY domain-containing protein</fullName>
    </recommendedName>
</protein>
<evidence type="ECO:0000256" key="1">
    <source>
        <dbReference type="SAM" id="MobiDB-lite"/>
    </source>
</evidence>
<accession>A0A6M2BKU2</accession>